<evidence type="ECO:0000256" key="1">
    <source>
        <dbReference type="SAM" id="MobiDB-lite"/>
    </source>
</evidence>
<evidence type="ECO:0000313" key="2">
    <source>
        <dbReference type="EMBL" id="MBB4915237.1"/>
    </source>
</evidence>
<dbReference type="AlphaFoldDB" id="A0A7W7VM11"/>
<dbReference type="RefSeq" id="WP_184713925.1">
    <property type="nucleotide sequence ID" value="NZ_JACHJP010000002.1"/>
</dbReference>
<reference evidence="2 3" key="1">
    <citation type="submission" date="2020-08" db="EMBL/GenBank/DDBJ databases">
        <title>Genomic Encyclopedia of Type Strains, Phase III (KMG-III): the genomes of soil and plant-associated and newly described type strains.</title>
        <authorList>
            <person name="Whitman W."/>
        </authorList>
    </citation>
    <scope>NUCLEOTIDE SEQUENCE [LARGE SCALE GENOMIC DNA]</scope>
    <source>
        <strain evidence="2 3">CECT 8840</strain>
    </source>
</reference>
<sequence length="275" mass="29279">MTARTGHDGASPSGVPARIARRVADAVLYRDRSCAAPGERPGTLVPPGRPEEEGTSWSLTECLLERAQDASVHLCLRFLHLRRCGVERAGTGAGEGTFLSCDETTEREVGESFPLAVLLAGERTAEVNVPGDRFTERIRGPHGASEGRVICEHLPLNATLTASAERLAGPYGLIRLRVLVRNTALLVGREVPAEYALGRSLLSAHLIVETGCGGFVSLADPPEWAGPFARACRNEHTWPALVGEPGHRDVVLSSPVVLPDHPDDPAQAGDEEAIA</sequence>
<gene>
    <name evidence="2" type="ORF">FHS44_002322</name>
</gene>
<proteinExistence type="predicted"/>
<dbReference type="EMBL" id="JACHJP010000002">
    <property type="protein sequence ID" value="MBB4915237.1"/>
    <property type="molecule type" value="Genomic_DNA"/>
</dbReference>
<accession>A0A7W7VM11</accession>
<keyword evidence="3" id="KW-1185">Reference proteome</keyword>
<organism evidence="2 3">
    <name type="scientific">Streptosporangium saharense</name>
    <dbReference type="NCBI Taxonomy" id="1706840"/>
    <lineage>
        <taxon>Bacteria</taxon>
        <taxon>Bacillati</taxon>
        <taxon>Actinomycetota</taxon>
        <taxon>Actinomycetes</taxon>
        <taxon>Streptosporangiales</taxon>
        <taxon>Streptosporangiaceae</taxon>
        <taxon>Streptosporangium</taxon>
    </lineage>
</organism>
<evidence type="ECO:0000313" key="3">
    <source>
        <dbReference type="Proteomes" id="UP000552644"/>
    </source>
</evidence>
<feature type="region of interest" description="Disordered" evidence="1">
    <location>
        <begin position="34"/>
        <end position="54"/>
    </location>
</feature>
<dbReference type="Proteomes" id="UP000552644">
    <property type="component" value="Unassembled WGS sequence"/>
</dbReference>
<name>A0A7W7VM11_9ACTN</name>
<comment type="caution">
    <text evidence="2">The sequence shown here is derived from an EMBL/GenBank/DDBJ whole genome shotgun (WGS) entry which is preliminary data.</text>
</comment>
<protein>
    <submittedName>
        <fullName evidence="2">Uncharacterized protein</fullName>
    </submittedName>
</protein>
<feature type="region of interest" description="Disordered" evidence="1">
    <location>
        <begin position="254"/>
        <end position="275"/>
    </location>
</feature>